<dbReference type="CDD" id="cd06170">
    <property type="entry name" value="LuxR_C_like"/>
    <property type="match status" value="1"/>
</dbReference>
<feature type="domain" description="HTH luxR-type" evidence="3">
    <location>
        <begin position="788"/>
        <end position="853"/>
    </location>
</feature>
<proteinExistence type="predicted"/>
<dbReference type="Gene3D" id="1.25.40.10">
    <property type="entry name" value="Tetratricopeptide repeat domain"/>
    <property type="match status" value="1"/>
</dbReference>
<dbReference type="PRINTS" id="PR00038">
    <property type="entry name" value="HTHLUXR"/>
</dbReference>
<dbReference type="InterPro" id="IPR041664">
    <property type="entry name" value="AAA_16"/>
</dbReference>
<dbReference type="InterPro" id="IPR000792">
    <property type="entry name" value="Tscrpt_reg_LuxR_C"/>
</dbReference>
<dbReference type="Pfam" id="PF13191">
    <property type="entry name" value="AAA_16"/>
    <property type="match status" value="1"/>
</dbReference>
<dbReference type="GO" id="GO:0006355">
    <property type="term" value="P:regulation of DNA-templated transcription"/>
    <property type="evidence" value="ECO:0007669"/>
    <property type="project" value="InterPro"/>
</dbReference>
<sequence>MRLLEREAELGLLRAALDVALAGQGCGVAIAGDSGLGKSTLIDALCTEVDVPVLRSHCDPLDTPRPLGPFRDLDLVGDPRDRATTERPLPEVCEEVFEQLRSRAAVLVVEDLHWVDAASVDVLRFLARRLESMPVLLILSYRDAEIGPRHSARTLLGDIASLDTLSQLSLAPLSVDGVREMLDGTQLSPDRVHSVTGGNPFFVAEVSKEPDLPLPRSVRDAVLAHTVDVTLSDLEVLQLIATAPDRLDDRALPALGVDLPTLRRLHDTSLLSRVGSGLVFRHELARQAIEGTVPAGGGPRLHARLLEALEQIEPHDAAVLTHHAVGARDRGRAASYARAAGEEATRAGSHSEAAAFFLTALENLDSTDPRVRAELLHQLAHEQYMTSQLREAIDNIRATFPLWEEAGDAGGLASAHDAVALYEYYSARRRQAELHSELAVDIARAQPGVEYGAARATQGFLAYLRSDLDGARNHAAEAHRVAGLNAASSLELRSEVVRAVTDLVSGDTGARADLLQHLDAARARGLDELASTAYSQASSLDVEHGRYREADQLLQVSIPFATQRDIPICRHWQTGVRSRLRLQQGRWEAALEDASEVLDGEGMPLATLWPRLVSLLIPMRREGVVDRAALDDVWALVGQIAEPLRRLSVLSALAEVAWMTQEPDPRVTEYAVSEVHDLPALPGAEWGTGQVAVWLHRMQLPVPPATLVAEPFALTLEGRHRDAAQAWRELGDPFAEAMAWTDSADVDDQVRGIRLLDGLGAVATADRHRVVLRQEGHSSLPQRPRVSTRANPAGLTNRQLDVARLVGQGLSNAEIAQRLYISTKTADHHVSAILAKLGVPSRRAVVVNARDLGLD</sequence>
<dbReference type="InterPro" id="IPR027417">
    <property type="entry name" value="P-loop_NTPase"/>
</dbReference>
<dbReference type="SUPFAM" id="SSF46894">
    <property type="entry name" value="C-terminal effector domain of the bipartite response regulators"/>
    <property type="match status" value="1"/>
</dbReference>
<name>A0A2P2C9F9_9ZZZZ</name>
<keyword evidence="2" id="KW-0067">ATP-binding</keyword>
<dbReference type="Gene3D" id="1.10.10.10">
    <property type="entry name" value="Winged helix-like DNA-binding domain superfamily/Winged helix DNA-binding domain"/>
    <property type="match status" value="1"/>
</dbReference>
<dbReference type="GO" id="GO:0004016">
    <property type="term" value="F:adenylate cyclase activity"/>
    <property type="evidence" value="ECO:0007669"/>
    <property type="project" value="TreeGrafter"/>
</dbReference>
<dbReference type="GO" id="GO:0005524">
    <property type="term" value="F:ATP binding"/>
    <property type="evidence" value="ECO:0007669"/>
    <property type="project" value="UniProtKB-KW"/>
</dbReference>
<organism evidence="4">
    <name type="scientific">metagenome</name>
    <dbReference type="NCBI Taxonomy" id="256318"/>
    <lineage>
        <taxon>unclassified sequences</taxon>
        <taxon>metagenomes</taxon>
    </lineage>
</organism>
<dbReference type="SUPFAM" id="SSF52540">
    <property type="entry name" value="P-loop containing nucleoside triphosphate hydrolases"/>
    <property type="match status" value="1"/>
</dbReference>
<reference evidence="4" key="1">
    <citation type="submission" date="2015-08" db="EMBL/GenBank/DDBJ databases">
        <authorList>
            <person name="Babu N.S."/>
            <person name="Beckwith C.J."/>
            <person name="Beseler K.G."/>
            <person name="Brison A."/>
            <person name="Carone J.V."/>
            <person name="Caskin T.P."/>
            <person name="Diamond M."/>
            <person name="Durham M.E."/>
            <person name="Foxe J.M."/>
            <person name="Go M."/>
            <person name="Henderson B.A."/>
            <person name="Jones I.B."/>
            <person name="McGettigan J.A."/>
            <person name="Micheletti S.J."/>
            <person name="Nasrallah M.E."/>
            <person name="Ortiz D."/>
            <person name="Piller C.R."/>
            <person name="Privatt S.R."/>
            <person name="Schneider S.L."/>
            <person name="Sharp S."/>
            <person name="Smith T.C."/>
            <person name="Stanton J.D."/>
            <person name="Ullery H.E."/>
            <person name="Wilson R.J."/>
            <person name="Serrano M.G."/>
            <person name="Buck G."/>
            <person name="Lee V."/>
            <person name="Wang Y."/>
            <person name="Carvalho R."/>
            <person name="Voegtly L."/>
            <person name="Shi R."/>
            <person name="Duckworth R."/>
            <person name="Johnson A."/>
            <person name="Loviza R."/>
            <person name="Walstead R."/>
            <person name="Shah Z."/>
            <person name="Kiflezghi M."/>
            <person name="Wade K."/>
            <person name="Ball S.L."/>
            <person name="Bradley K.W."/>
            <person name="Asai D.J."/>
            <person name="Bowman C.A."/>
            <person name="Russell D.A."/>
            <person name="Pope W.H."/>
            <person name="Jacobs-Sera D."/>
            <person name="Hendrix R.W."/>
            <person name="Hatfull G.F."/>
        </authorList>
    </citation>
    <scope>NUCLEOTIDE SEQUENCE</scope>
</reference>
<dbReference type="InterPro" id="IPR011990">
    <property type="entry name" value="TPR-like_helical_dom_sf"/>
</dbReference>
<evidence type="ECO:0000256" key="2">
    <source>
        <dbReference type="ARBA" id="ARBA00022840"/>
    </source>
</evidence>
<dbReference type="AlphaFoldDB" id="A0A2P2C9F9"/>
<dbReference type="PROSITE" id="PS50043">
    <property type="entry name" value="HTH_LUXR_2"/>
    <property type="match status" value="1"/>
</dbReference>
<dbReference type="EMBL" id="CZKA01000049">
    <property type="protein sequence ID" value="CUR58638.1"/>
    <property type="molecule type" value="Genomic_DNA"/>
</dbReference>
<evidence type="ECO:0000256" key="1">
    <source>
        <dbReference type="ARBA" id="ARBA00022741"/>
    </source>
</evidence>
<evidence type="ECO:0000313" key="4">
    <source>
        <dbReference type="EMBL" id="CUR58638.1"/>
    </source>
</evidence>
<evidence type="ECO:0000259" key="3">
    <source>
        <dbReference type="PROSITE" id="PS50043"/>
    </source>
</evidence>
<dbReference type="Pfam" id="PF00196">
    <property type="entry name" value="GerE"/>
    <property type="match status" value="1"/>
</dbReference>
<dbReference type="SMART" id="SM00421">
    <property type="entry name" value="HTH_LUXR"/>
    <property type="match status" value="1"/>
</dbReference>
<dbReference type="InterPro" id="IPR016032">
    <property type="entry name" value="Sig_transdc_resp-reg_C-effctor"/>
</dbReference>
<keyword evidence="1" id="KW-0547">Nucleotide-binding</keyword>
<dbReference type="PANTHER" id="PTHR16305">
    <property type="entry name" value="TESTICULAR SOLUBLE ADENYLYL CYCLASE"/>
    <property type="match status" value="1"/>
</dbReference>
<dbReference type="InterPro" id="IPR036388">
    <property type="entry name" value="WH-like_DNA-bd_sf"/>
</dbReference>
<dbReference type="GO" id="GO:0005737">
    <property type="term" value="C:cytoplasm"/>
    <property type="evidence" value="ECO:0007669"/>
    <property type="project" value="TreeGrafter"/>
</dbReference>
<dbReference type="GO" id="GO:0003677">
    <property type="term" value="F:DNA binding"/>
    <property type="evidence" value="ECO:0007669"/>
    <property type="project" value="InterPro"/>
</dbReference>
<accession>A0A2P2C9F9</accession>
<protein>
    <submittedName>
        <fullName evidence="4">Transcriptional regulator, LuxR family</fullName>
    </submittedName>
</protein>
<dbReference type="PANTHER" id="PTHR16305:SF35">
    <property type="entry name" value="TRANSCRIPTIONAL ACTIVATOR DOMAIN"/>
    <property type="match status" value="1"/>
</dbReference>
<gene>
    <name evidence="4" type="ORF">NOCA2530008</name>
</gene>